<accession>A0A246JW98</accession>
<dbReference type="CDD" id="cd00090">
    <property type="entry name" value="HTH_ARSR"/>
    <property type="match status" value="1"/>
</dbReference>
<evidence type="ECO:0000256" key="1">
    <source>
        <dbReference type="ARBA" id="ARBA00023015"/>
    </source>
</evidence>
<evidence type="ECO:0000313" key="5">
    <source>
        <dbReference type="EMBL" id="OWQ97351.1"/>
    </source>
</evidence>
<dbReference type="Pfam" id="PF01638">
    <property type="entry name" value="HxlR"/>
    <property type="match status" value="1"/>
</dbReference>
<keyword evidence="1" id="KW-0805">Transcription regulation</keyword>
<dbReference type="InterPro" id="IPR002577">
    <property type="entry name" value="HTH_HxlR"/>
</dbReference>
<dbReference type="PROSITE" id="PS51118">
    <property type="entry name" value="HTH_HXLR"/>
    <property type="match status" value="1"/>
</dbReference>
<dbReference type="Proteomes" id="UP000197361">
    <property type="component" value="Unassembled WGS sequence"/>
</dbReference>
<evidence type="ECO:0000313" key="6">
    <source>
        <dbReference type="Proteomes" id="UP000197361"/>
    </source>
</evidence>
<keyword evidence="3" id="KW-0804">Transcription</keyword>
<organism evidence="5 6">
    <name type="scientific">Sphingopyxis bauzanensis</name>
    <dbReference type="NCBI Taxonomy" id="651663"/>
    <lineage>
        <taxon>Bacteria</taxon>
        <taxon>Pseudomonadati</taxon>
        <taxon>Pseudomonadota</taxon>
        <taxon>Alphaproteobacteria</taxon>
        <taxon>Sphingomonadales</taxon>
        <taxon>Sphingomonadaceae</taxon>
        <taxon>Sphingopyxis</taxon>
    </lineage>
</organism>
<dbReference type="AlphaFoldDB" id="A0A246JW98"/>
<protein>
    <submittedName>
        <fullName evidence="5">HxlR family transcriptional regulator</fullName>
    </submittedName>
</protein>
<evidence type="ECO:0000256" key="2">
    <source>
        <dbReference type="ARBA" id="ARBA00023125"/>
    </source>
</evidence>
<dbReference type="GO" id="GO:0006355">
    <property type="term" value="P:regulation of DNA-templated transcription"/>
    <property type="evidence" value="ECO:0007669"/>
    <property type="project" value="UniProtKB-ARBA"/>
</dbReference>
<dbReference type="InterPro" id="IPR036390">
    <property type="entry name" value="WH_DNA-bd_sf"/>
</dbReference>
<sequence length="170" mass="18859">MPKRADLSATYCPVGRSAELLGDRAVLLIVRDLFFGNRRFEFIAANTGLGPQLVSARLKLLESEGVVERRPYQERPVRYEYWLTDKGKDLFDVLYAMRGWAERWAYRDGETGGGPAMRYIHRACGTDVGTAVVCPGCGASLGYGDLKGEASPALKAEQVRRDRLQSPSRG</sequence>
<comment type="caution">
    <text evidence="5">The sequence shown here is derived from an EMBL/GenBank/DDBJ whole genome shotgun (WGS) entry which is preliminary data.</text>
</comment>
<dbReference type="PANTHER" id="PTHR33204:SF18">
    <property type="entry name" value="TRANSCRIPTIONAL REGULATORY PROTEIN"/>
    <property type="match status" value="1"/>
</dbReference>
<dbReference type="OrthoDB" id="9782219at2"/>
<dbReference type="Gene3D" id="1.10.10.10">
    <property type="entry name" value="Winged helix-like DNA-binding domain superfamily/Winged helix DNA-binding domain"/>
    <property type="match status" value="1"/>
</dbReference>
<dbReference type="GO" id="GO:0003677">
    <property type="term" value="F:DNA binding"/>
    <property type="evidence" value="ECO:0007669"/>
    <property type="project" value="UniProtKB-KW"/>
</dbReference>
<evidence type="ECO:0000256" key="3">
    <source>
        <dbReference type="ARBA" id="ARBA00023163"/>
    </source>
</evidence>
<dbReference type="RefSeq" id="WP_088441203.1">
    <property type="nucleotide sequence ID" value="NZ_BMMC01000001.1"/>
</dbReference>
<dbReference type="InterPro" id="IPR036388">
    <property type="entry name" value="WH-like_DNA-bd_sf"/>
</dbReference>
<dbReference type="InterPro" id="IPR011991">
    <property type="entry name" value="ArsR-like_HTH"/>
</dbReference>
<evidence type="ECO:0000259" key="4">
    <source>
        <dbReference type="PROSITE" id="PS51118"/>
    </source>
</evidence>
<dbReference type="PANTHER" id="PTHR33204">
    <property type="entry name" value="TRANSCRIPTIONAL REGULATOR, MARR FAMILY"/>
    <property type="match status" value="1"/>
</dbReference>
<name>A0A246JW98_9SPHN</name>
<feature type="domain" description="HTH hxlR-type" evidence="4">
    <location>
        <begin position="12"/>
        <end position="109"/>
    </location>
</feature>
<keyword evidence="6" id="KW-1185">Reference proteome</keyword>
<dbReference type="SUPFAM" id="SSF46785">
    <property type="entry name" value="Winged helix' DNA-binding domain"/>
    <property type="match status" value="1"/>
</dbReference>
<gene>
    <name evidence="5" type="ORF">CDQ92_09955</name>
</gene>
<keyword evidence="2" id="KW-0238">DNA-binding</keyword>
<dbReference type="EMBL" id="NISK01000002">
    <property type="protein sequence ID" value="OWQ97351.1"/>
    <property type="molecule type" value="Genomic_DNA"/>
</dbReference>
<reference evidence="5 6" key="1">
    <citation type="journal article" date="2010" name="Int. J. Syst. Evol. Microbiol.">
        <title>Sphingopyxis bauzanensis sp. nov., a psychrophilic bacterium isolated from soil.</title>
        <authorList>
            <person name="Zhang D.C."/>
            <person name="Liu H.C."/>
            <person name="Xin Y.H."/>
            <person name="Zhou Y.G."/>
            <person name="Schinner F."/>
            <person name="Margesin R."/>
        </authorList>
    </citation>
    <scope>NUCLEOTIDE SEQUENCE [LARGE SCALE GENOMIC DNA]</scope>
    <source>
        <strain evidence="5 6">DSM 22271</strain>
    </source>
</reference>
<proteinExistence type="predicted"/>